<dbReference type="Proteomes" id="UP000054538">
    <property type="component" value="Unassembled WGS sequence"/>
</dbReference>
<feature type="non-terminal residue" evidence="2">
    <location>
        <position position="59"/>
    </location>
</feature>
<sequence>MEGPTAVKEDSNKDLRTLDDVTDPCPPPEVQQECKRILGSLEWRTAITRWAVLTPTSGF</sequence>
<gene>
    <name evidence="2" type="ORF">PAXRUDRAFT_830842</name>
</gene>
<dbReference type="HOGENOM" id="CLU_2967352_0_0_1"/>
<keyword evidence="3" id="KW-1185">Reference proteome</keyword>
<reference evidence="2 3" key="1">
    <citation type="submission" date="2014-04" db="EMBL/GenBank/DDBJ databases">
        <authorList>
            <consortium name="DOE Joint Genome Institute"/>
            <person name="Kuo A."/>
            <person name="Kohler A."/>
            <person name="Jargeat P."/>
            <person name="Nagy L.G."/>
            <person name="Floudas D."/>
            <person name="Copeland A."/>
            <person name="Barry K.W."/>
            <person name="Cichocki N."/>
            <person name="Veneault-Fourrey C."/>
            <person name="LaButti K."/>
            <person name="Lindquist E.A."/>
            <person name="Lipzen A."/>
            <person name="Lundell T."/>
            <person name="Morin E."/>
            <person name="Murat C."/>
            <person name="Sun H."/>
            <person name="Tunlid A."/>
            <person name="Henrissat B."/>
            <person name="Grigoriev I.V."/>
            <person name="Hibbett D.S."/>
            <person name="Martin F."/>
            <person name="Nordberg H.P."/>
            <person name="Cantor M.N."/>
            <person name="Hua S.X."/>
        </authorList>
    </citation>
    <scope>NUCLEOTIDE SEQUENCE [LARGE SCALE GENOMIC DNA]</scope>
    <source>
        <strain evidence="2 3">Ve08.2h10</strain>
    </source>
</reference>
<evidence type="ECO:0000256" key="1">
    <source>
        <dbReference type="SAM" id="MobiDB-lite"/>
    </source>
</evidence>
<evidence type="ECO:0000313" key="2">
    <source>
        <dbReference type="EMBL" id="KIK91449.1"/>
    </source>
</evidence>
<evidence type="ECO:0000313" key="3">
    <source>
        <dbReference type="Proteomes" id="UP000054538"/>
    </source>
</evidence>
<organism evidence="2 3">
    <name type="scientific">Paxillus rubicundulus Ve08.2h10</name>
    <dbReference type="NCBI Taxonomy" id="930991"/>
    <lineage>
        <taxon>Eukaryota</taxon>
        <taxon>Fungi</taxon>
        <taxon>Dikarya</taxon>
        <taxon>Basidiomycota</taxon>
        <taxon>Agaricomycotina</taxon>
        <taxon>Agaricomycetes</taxon>
        <taxon>Agaricomycetidae</taxon>
        <taxon>Boletales</taxon>
        <taxon>Paxilineae</taxon>
        <taxon>Paxillaceae</taxon>
        <taxon>Paxillus</taxon>
    </lineage>
</organism>
<protein>
    <submittedName>
        <fullName evidence="2">Uncharacterized protein</fullName>
    </submittedName>
</protein>
<feature type="compositionally biased region" description="Basic and acidic residues" evidence="1">
    <location>
        <begin position="7"/>
        <end position="19"/>
    </location>
</feature>
<feature type="region of interest" description="Disordered" evidence="1">
    <location>
        <begin position="1"/>
        <end position="30"/>
    </location>
</feature>
<proteinExistence type="predicted"/>
<reference evidence="3" key="2">
    <citation type="submission" date="2015-01" db="EMBL/GenBank/DDBJ databases">
        <title>Evolutionary Origins and Diversification of the Mycorrhizal Mutualists.</title>
        <authorList>
            <consortium name="DOE Joint Genome Institute"/>
            <consortium name="Mycorrhizal Genomics Consortium"/>
            <person name="Kohler A."/>
            <person name="Kuo A."/>
            <person name="Nagy L.G."/>
            <person name="Floudas D."/>
            <person name="Copeland A."/>
            <person name="Barry K.W."/>
            <person name="Cichocki N."/>
            <person name="Veneault-Fourrey C."/>
            <person name="LaButti K."/>
            <person name="Lindquist E.A."/>
            <person name="Lipzen A."/>
            <person name="Lundell T."/>
            <person name="Morin E."/>
            <person name="Murat C."/>
            <person name="Riley R."/>
            <person name="Ohm R."/>
            <person name="Sun H."/>
            <person name="Tunlid A."/>
            <person name="Henrissat B."/>
            <person name="Grigoriev I.V."/>
            <person name="Hibbett D.S."/>
            <person name="Martin F."/>
        </authorList>
    </citation>
    <scope>NUCLEOTIDE SEQUENCE [LARGE SCALE GENOMIC DNA]</scope>
    <source>
        <strain evidence="3">Ve08.2h10</strain>
    </source>
</reference>
<name>A0A0D0DY66_9AGAM</name>
<dbReference type="InParanoid" id="A0A0D0DY66"/>
<dbReference type="AlphaFoldDB" id="A0A0D0DY66"/>
<dbReference type="EMBL" id="KN825386">
    <property type="protein sequence ID" value="KIK91449.1"/>
    <property type="molecule type" value="Genomic_DNA"/>
</dbReference>
<accession>A0A0D0DY66</accession>